<name>A0A1H7H8Q4_9BURK</name>
<dbReference type="NCBIfam" id="NF047558">
    <property type="entry name" value="TPR_END_plus"/>
    <property type="match status" value="1"/>
</dbReference>
<proteinExistence type="predicted"/>
<dbReference type="Gene3D" id="1.25.40.10">
    <property type="entry name" value="Tetratricopeptide repeat domain"/>
    <property type="match status" value="1"/>
</dbReference>
<dbReference type="EMBL" id="FOAJ01000002">
    <property type="protein sequence ID" value="SEK45682.1"/>
    <property type="molecule type" value="Genomic_DNA"/>
</dbReference>
<protein>
    <submittedName>
        <fullName evidence="2">Tetratricopeptide repeat-containing protein</fullName>
    </submittedName>
</protein>
<sequence>MANYKCPALGDCERANKGEIFERTPGEELRCPTCGTTLEAVARPGTKKNPGDDGGKGIGTPVIAAIAAAVVIVVGGGAYFYLHAHRSATVVPPVASESAPAPVSASAPVVVAAASAPATAPATGLAPDDAEIARQSQAAAGQLASGSASDALADSKGAAAKEMIKVAVADMKQGKLDEAEHALNDALAQDPKQSLAYYNLGVLRLRQGNTDEALKQFEASFLNGFNYFDAMDKDPDLNGIRNDPRFTALVKKYRAPAV</sequence>
<dbReference type="Pfam" id="PF13432">
    <property type="entry name" value="TPR_16"/>
    <property type="match status" value="1"/>
</dbReference>
<reference evidence="3" key="1">
    <citation type="submission" date="2016-10" db="EMBL/GenBank/DDBJ databases">
        <authorList>
            <person name="Varghese N."/>
            <person name="Submissions S."/>
        </authorList>
    </citation>
    <scope>NUCLEOTIDE SEQUENCE [LARGE SCALE GENOMIC DNA]</scope>
    <source>
        <strain evidence="3">LMG 26416</strain>
    </source>
</reference>
<evidence type="ECO:0000313" key="2">
    <source>
        <dbReference type="EMBL" id="SEK45682.1"/>
    </source>
</evidence>
<feature type="transmembrane region" description="Helical" evidence="1">
    <location>
        <begin position="58"/>
        <end position="82"/>
    </location>
</feature>
<keyword evidence="1" id="KW-0812">Transmembrane</keyword>
<evidence type="ECO:0000313" key="3">
    <source>
        <dbReference type="Proteomes" id="UP000199120"/>
    </source>
</evidence>
<gene>
    <name evidence="2" type="ORF">SAMN05192542_102144</name>
</gene>
<evidence type="ECO:0000256" key="1">
    <source>
        <dbReference type="SAM" id="Phobius"/>
    </source>
</evidence>
<dbReference type="RefSeq" id="WP_090541374.1">
    <property type="nucleotide sequence ID" value="NZ_FNSR01000001.1"/>
</dbReference>
<keyword evidence="1" id="KW-0472">Membrane</keyword>
<dbReference type="Proteomes" id="UP000199120">
    <property type="component" value="Unassembled WGS sequence"/>
</dbReference>
<organism evidence="2 3">
    <name type="scientific">Paraburkholderia caballeronis</name>
    <dbReference type="NCBI Taxonomy" id="416943"/>
    <lineage>
        <taxon>Bacteria</taxon>
        <taxon>Pseudomonadati</taxon>
        <taxon>Pseudomonadota</taxon>
        <taxon>Betaproteobacteria</taxon>
        <taxon>Burkholderiales</taxon>
        <taxon>Burkholderiaceae</taxon>
        <taxon>Paraburkholderia</taxon>
    </lineage>
</organism>
<dbReference type="InterPro" id="IPR011990">
    <property type="entry name" value="TPR-like_helical_dom_sf"/>
</dbReference>
<dbReference type="STRING" id="416943.SAMN05445871_0166"/>
<dbReference type="SUPFAM" id="SSF48452">
    <property type="entry name" value="TPR-like"/>
    <property type="match status" value="1"/>
</dbReference>
<accession>A0A1H7H8Q4</accession>
<dbReference type="OrthoDB" id="207300at2"/>
<keyword evidence="1" id="KW-1133">Transmembrane helix</keyword>
<dbReference type="AlphaFoldDB" id="A0A1H7H8Q4"/>
<keyword evidence="3" id="KW-1185">Reference proteome</keyword>